<feature type="active site" description="Proton acceptor" evidence="6">
    <location>
        <position position="77"/>
    </location>
</feature>
<dbReference type="RefSeq" id="XP_011302383.1">
    <property type="nucleotide sequence ID" value="XM_011304081.1"/>
</dbReference>
<dbReference type="GO" id="GO:0005829">
    <property type="term" value="C:cytosol"/>
    <property type="evidence" value="ECO:0007669"/>
    <property type="project" value="TreeGrafter"/>
</dbReference>
<dbReference type="Proteomes" id="UP000694866">
    <property type="component" value="Unplaced"/>
</dbReference>
<sequence>MALRTVGIVGIIKYLNRQLLRPDKFRSLSTMSQPLDAIADVDIDPNGVFKYILVQVHDDNNKQSKPIVRGYARCQWHADIYDEIGNELAKYRPGVDTECVGGGRINHNAEEKIIKVYGYSQGFGKADHEVSVRLLKKMYPDYDITCSDEGY</sequence>
<evidence type="ECO:0000256" key="1">
    <source>
        <dbReference type="ARBA" id="ARBA00002508"/>
    </source>
</evidence>
<dbReference type="PANTHER" id="PTHR12258:SF5">
    <property type="entry name" value="BCDNA.GH02250-RELATED"/>
    <property type="match status" value="1"/>
</dbReference>
<dbReference type="OrthoDB" id="10249612at2759"/>
<gene>
    <name evidence="9" type="primary">LOC105266145</name>
</gene>
<dbReference type="Gene3D" id="3.50.20.20">
    <property type="entry name" value="Janus/Ocnus"/>
    <property type="match status" value="1"/>
</dbReference>
<dbReference type="GeneID" id="105266145"/>
<keyword evidence="8" id="KW-1185">Reference proteome</keyword>
<dbReference type="FunFam" id="3.50.20.20:FF:000001">
    <property type="entry name" value="14 kDa phosphohistidine phosphatase"/>
    <property type="match status" value="1"/>
</dbReference>
<evidence type="ECO:0000256" key="7">
    <source>
        <dbReference type="PIRSR" id="PIRSR607702-2"/>
    </source>
</evidence>
<evidence type="ECO:0000256" key="3">
    <source>
        <dbReference type="ARBA" id="ARBA00022782"/>
    </source>
</evidence>
<evidence type="ECO:0000256" key="6">
    <source>
        <dbReference type="PIRSR" id="PIRSR607702-1"/>
    </source>
</evidence>
<protein>
    <recommendedName>
        <fullName evidence="5">Sex-regulated protein janus-A</fullName>
    </recommendedName>
</protein>
<organism evidence="8 9">
    <name type="scientific">Fopius arisanus</name>
    <dbReference type="NCBI Taxonomy" id="64838"/>
    <lineage>
        <taxon>Eukaryota</taxon>
        <taxon>Metazoa</taxon>
        <taxon>Ecdysozoa</taxon>
        <taxon>Arthropoda</taxon>
        <taxon>Hexapoda</taxon>
        <taxon>Insecta</taxon>
        <taxon>Pterygota</taxon>
        <taxon>Neoptera</taxon>
        <taxon>Endopterygota</taxon>
        <taxon>Hymenoptera</taxon>
        <taxon>Apocrita</taxon>
        <taxon>Ichneumonoidea</taxon>
        <taxon>Braconidae</taxon>
        <taxon>Opiinae</taxon>
        <taxon>Fopius</taxon>
    </lineage>
</organism>
<dbReference type="GO" id="GO:0101006">
    <property type="term" value="F:protein histidine phosphatase activity"/>
    <property type="evidence" value="ECO:0007669"/>
    <property type="project" value="TreeGrafter"/>
</dbReference>
<comment type="function">
    <text evidence="1">JanA and janB regulate somatic sex differentiation.</text>
</comment>
<evidence type="ECO:0000313" key="9">
    <source>
        <dbReference type="RefSeq" id="XP_011302383.1"/>
    </source>
</evidence>
<reference evidence="9" key="1">
    <citation type="submission" date="2025-08" db="UniProtKB">
        <authorList>
            <consortium name="RefSeq"/>
        </authorList>
    </citation>
    <scope>IDENTIFICATION</scope>
    <source>
        <strain evidence="9">USDA-PBARC FA_bdor</strain>
        <tissue evidence="9">Whole organism</tissue>
    </source>
</reference>
<dbReference type="InterPro" id="IPR007702">
    <property type="entry name" value="Janus"/>
</dbReference>
<dbReference type="GO" id="GO:0030154">
    <property type="term" value="P:cell differentiation"/>
    <property type="evidence" value="ECO:0007669"/>
    <property type="project" value="UniProtKB-KW"/>
</dbReference>
<comment type="similarity">
    <text evidence="2">Belongs to the janus family.</text>
</comment>
<proteinExistence type="inferred from homology"/>
<dbReference type="PANTHER" id="PTHR12258">
    <property type="entry name" value="JANUS-A/JANUS-B"/>
    <property type="match status" value="1"/>
</dbReference>
<evidence type="ECO:0000256" key="4">
    <source>
        <dbReference type="ARBA" id="ARBA00022928"/>
    </source>
</evidence>
<feature type="binding site" evidence="7">
    <location>
        <position position="50"/>
    </location>
    <ligand>
        <name>substrate</name>
    </ligand>
</feature>
<keyword evidence="3" id="KW-0221">Differentiation</keyword>
<dbReference type="SUPFAM" id="SSF143724">
    <property type="entry name" value="PHP14-like"/>
    <property type="match status" value="1"/>
</dbReference>
<dbReference type="Pfam" id="PF05005">
    <property type="entry name" value="Ocnus"/>
    <property type="match status" value="1"/>
</dbReference>
<dbReference type="InterPro" id="IPR038596">
    <property type="entry name" value="Janus_sf"/>
</dbReference>
<dbReference type="GO" id="GO:0007548">
    <property type="term" value="P:sex differentiation"/>
    <property type="evidence" value="ECO:0007669"/>
    <property type="project" value="UniProtKB-KW"/>
</dbReference>
<name>A0A9R1T414_9HYME</name>
<evidence type="ECO:0000256" key="5">
    <source>
        <dbReference type="ARBA" id="ARBA00068494"/>
    </source>
</evidence>
<dbReference type="KEGG" id="fas:105266145"/>
<evidence type="ECO:0000256" key="2">
    <source>
        <dbReference type="ARBA" id="ARBA00010971"/>
    </source>
</evidence>
<dbReference type="AlphaFoldDB" id="A0A9R1T414"/>
<accession>A0A9R1T414</accession>
<evidence type="ECO:0000313" key="8">
    <source>
        <dbReference type="Proteomes" id="UP000694866"/>
    </source>
</evidence>
<keyword evidence="4" id="KW-0726">Sexual differentiation</keyword>